<feature type="repeat" description="WD" evidence="3">
    <location>
        <begin position="245"/>
        <end position="270"/>
    </location>
</feature>
<dbReference type="InterPro" id="IPR020472">
    <property type="entry name" value="WD40_PAC1"/>
</dbReference>
<dbReference type="InterPro" id="IPR015943">
    <property type="entry name" value="WD40/YVTN_repeat-like_dom_sf"/>
</dbReference>
<dbReference type="SUPFAM" id="SSF50998">
    <property type="entry name" value="Quinoprotein alcohol dehydrogenase-like"/>
    <property type="match status" value="2"/>
</dbReference>
<dbReference type="InterPro" id="IPR001680">
    <property type="entry name" value="WD40_rpt"/>
</dbReference>
<keyword evidence="5" id="KW-1185">Reference proteome</keyword>
<comment type="caution">
    <text evidence="4">The sequence shown here is derived from an EMBL/GenBank/DDBJ whole genome shotgun (WGS) entry which is preliminary data.</text>
</comment>
<feature type="repeat" description="WD" evidence="3">
    <location>
        <begin position="780"/>
        <end position="821"/>
    </location>
</feature>
<sequence length="891" mass="97837">MSNPTRSKAYHCSPEAHDRILAKHCLERIQRTQPQFNLCGLESSYLPDHMVPNIQERVASAISSDLLYACRHWADHIEAGKCESTLTVQLQGLLSTRLLLWMEVLNLNKHMRTGVECMKRVVEWCNKSESDEELIMLANDAHRFVNTFAANPISQSTPHIYVSMLTFWPSSSPIAKHYMRFTRGPVEAEGTALDQRQLAHLATWRYEGEIRAMAISQDGRCLALGMGTNVLVADSSSGQRILGPLHTHSKAISAIMFSPDGTRLVTGSVDYDDAGPFPHSWTYKIVGWDTNTGDIVVGPLPLDEPASRISCLTFWSDCTCIASGFAGQTVCLWDAKTGKMLRSLEADALVRVVAFSPDGSLIAAGCDAALQVWNSHTGDITFGPLSAGQVNTITFSPDSSRIIHSDLDKKTINVRDAQDGQLIHELSVNVEGDFGHGNSIGFSPDNRHIASNIDGVVYVWDAQNGKMVLGPLEGHTSGSTEVMFSPDGSCIISACEGGAVCTWNTRQYNFAPSSISARFSGISLAKFSPDGQRFVSGSDDGSLHIWDSHTGAMTVGPIKAHSFRATGIDFFNECVFSSSRFGEDMIVAHNLKSGEVLRSLKCPPGHDVHMIALSLNGDLLATESYVHLGSYPELNLWDAQTGTRLLSPLTGFSQRISSIQFSPDGTRILASSWDTYKQMVVWGVADGRNLFGFLNGHTSNVNSALYSPNGALMASGSLDRTIIVWDAYTGSQVLSPLVGHSNWVESVHFSPDSTRLVSGSWDTTIRIWDVQTGEIVFELLHGHEHVISSVAYSPGGTRILSLSDDRSLRIHDAQSTEERALLRSTTNFGDWVMNKDGWVVDDQSRLLVWVPGDLRRALMWPRTQVAIAPWGYVRVKFDKSRMGESWAQSYT</sequence>
<dbReference type="PANTHER" id="PTHR22847">
    <property type="entry name" value="WD40 REPEAT PROTEIN"/>
    <property type="match status" value="1"/>
</dbReference>
<dbReference type="PROSITE" id="PS00678">
    <property type="entry name" value="WD_REPEATS_1"/>
    <property type="match status" value="1"/>
</dbReference>
<organism evidence="4 5">
    <name type="scientific">Rhizoctonia solani 123E</name>
    <dbReference type="NCBI Taxonomy" id="1423351"/>
    <lineage>
        <taxon>Eukaryota</taxon>
        <taxon>Fungi</taxon>
        <taxon>Dikarya</taxon>
        <taxon>Basidiomycota</taxon>
        <taxon>Agaricomycotina</taxon>
        <taxon>Agaricomycetes</taxon>
        <taxon>Cantharellales</taxon>
        <taxon>Ceratobasidiaceae</taxon>
        <taxon>Rhizoctonia</taxon>
    </lineage>
</organism>
<keyword evidence="1 3" id="KW-0853">WD repeat</keyword>
<dbReference type="PANTHER" id="PTHR22847:SF637">
    <property type="entry name" value="WD REPEAT DOMAIN 5B"/>
    <property type="match status" value="1"/>
</dbReference>
<evidence type="ECO:0000256" key="3">
    <source>
        <dbReference type="PROSITE-ProRule" id="PRU00221"/>
    </source>
</evidence>
<name>A0A074SFB4_9AGAM</name>
<dbReference type="GO" id="GO:1990234">
    <property type="term" value="C:transferase complex"/>
    <property type="evidence" value="ECO:0007669"/>
    <property type="project" value="UniProtKB-ARBA"/>
</dbReference>
<dbReference type="Proteomes" id="UP000027456">
    <property type="component" value="Unassembled WGS sequence"/>
</dbReference>
<proteinExistence type="predicted"/>
<dbReference type="InterPro" id="IPR019775">
    <property type="entry name" value="WD40_repeat_CS"/>
</dbReference>
<dbReference type="InterPro" id="IPR011047">
    <property type="entry name" value="Quinoprotein_ADH-like_sf"/>
</dbReference>
<dbReference type="OrthoDB" id="538223at2759"/>
<dbReference type="HOGENOM" id="CLU_000288_6_12_1"/>
<dbReference type="Gene3D" id="2.130.10.10">
    <property type="entry name" value="YVTN repeat-like/Quinoprotein amine dehydrogenase"/>
    <property type="match status" value="5"/>
</dbReference>
<dbReference type="Pfam" id="PF00400">
    <property type="entry name" value="WD40"/>
    <property type="match status" value="10"/>
</dbReference>
<protein>
    <submittedName>
        <fullName evidence="4">Putative vegetative incompatibility protein HET-E-1</fullName>
    </submittedName>
</protein>
<keyword evidence="2" id="KW-0677">Repeat</keyword>
<feature type="repeat" description="WD" evidence="3">
    <location>
        <begin position="737"/>
        <end position="778"/>
    </location>
</feature>
<evidence type="ECO:0000313" key="4">
    <source>
        <dbReference type="EMBL" id="KEP48697.1"/>
    </source>
</evidence>
<reference evidence="4 5" key="1">
    <citation type="submission" date="2013-12" db="EMBL/GenBank/DDBJ databases">
        <authorList>
            <person name="Cubeta M."/>
            <person name="Pakala S."/>
            <person name="Fedorova N."/>
            <person name="Thomas E."/>
            <person name="Dean R."/>
            <person name="Jabaji S."/>
            <person name="Neate S."/>
            <person name="Toda T."/>
            <person name="Tavantzis S."/>
            <person name="Vilgalys R."/>
            <person name="Bharathan N."/>
            <person name="Pakala S."/>
            <person name="Losada L.S."/>
            <person name="Zafar N."/>
            <person name="Nierman W."/>
        </authorList>
    </citation>
    <scope>NUCLEOTIDE SEQUENCE [LARGE SCALE GENOMIC DNA]</scope>
    <source>
        <strain evidence="4 5">123E</strain>
    </source>
</reference>
<evidence type="ECO:0000256" key="1">
    <source>
        <dbReference type="ARBA" id="ARBA00022574"/>
    </source>
</evidence>
<feature type="repeat" description="WD" evidence="3">
    <location>
        <begin position="472"/>
        <end position="513"/>
    </location>
</feature>
<dbReference type="EMBL" id="AZST01000469">
    <property type="protein sequence ID" value="KEP48697.1"/>
    <property type="molecule type" value="Genomic_DNA"/>
</dbReference>
<gene>
    <name evidence="4" type="ORF">V565_117820</name>
</gene>
<dbReference type="CDD" id="cd00200">
    <property type="entry name" value="WD40"/>
    <property type="match status" value="2"/>
</dbReference>
<dbReference type="STRING" id="1423351.A0A074SFB4"/>
<feature type="repeat" description="WD" evidence="3">
    <location>
        <begin position="694"/>
        <end position="735"/>
    </location>
</feature>
<dbReference type="SMART" id="SM00320">
    <property type="entry name" value="WD40"/>
    <property type="match status" value="13"/>
</dbReference>
<dbReference type="PROSITE" id="PS50082">
    <property type="entry name" value="WD_REPEATS_2"/>
    <property type="match status" value="6"/>
</dbReference>
<evidence type="ECO:0000256" key="2">
    <source>
        <dbReference type="ARBA" id="ARBA00022737"/>
    </source>
</evidence>
<dbReference type="PROSITE" id="PS50294">
    <property type="entry name" value="WD_REPEATS_REGION"/>
    <property type="match status" value="4"/>
</dbReference>
<dbReference type="AlphaFoldDB" id="A0A074SFB4"/>
<dbReference type="PRINTS" id="PR00320">
    <property type="entry name" value="GPROTEINBRPT"/>
</dbReference>
<evidence type="ECO:0000313" key="5">
    <source>
        <dbReference type="Proteomes" id="UP000027456"/>
    </source>
</evidence>
<accession>A0A074SFB4</accession>
<feature type="repeat" description="WD" evidence="3">
    <location>
        <begin position="515"/>
        <end position="556"/>
    </location>
</feature>